<dbReference type="PANTHER" id="PTHR43096:SF52">
    <property type="entry name" value="DNAJ HOMOLOG 1, MITOCHONDRIAL-RELATED"/>
    <property type="match status" value="1"/>
</dbReference>
<dbReference type="PROSITE" id="PS00636">
    <property type="entry name" value="DNAJ_1"/>
    <property type="match status" value="1"/>
</dbReference>
<protein>
    <submittedName>
        <fullName evidence="3">DnaJ C-terminal domain-containing protein</fullName>
    </submittedName>
</protein>
<dbReference type="Pfam" id="PF00226">
    <property type="entry name" value="DnaJ"/>
    <property type="match status" value="1"/>
</dbReference>
<dbReference type="InterPro" id="IPR001623">
    <property type="entry name" value="DnaJ_domain"/>
</dbReference>
<sequence>MSAPLSEDLTMEYKDYYKVLGVDKGATEAEIKKAFRKLARTHHPDVAKDKAGSEAKFKEINEAYEVLGDSEKRKRYDAMGPGWNQGGAGYGGGGSWAGGGGDYEFGGTGFSDFFERFFGAQGQRPSGGGFGNEFGGGASGYGPRRGRDIEGDIMVTLTEAMEGSQRTISLRQQDPRTGQSKVREVEVRIPAGVGEGQRLRVPGHGSAGTGGGAAGDLFLRIRLAADPIFRVKGHDLYCDLSLAPWEAVLGATIPVLLPGGKSVQVKIPAGTGCDDQLRLRGYGLPKKSAPGDLYVEISVAVPANPDAEELALWEKLREVSKFKPRED</sequence>
<dbReference type="RefSeq" id="WP_379715796.1">
    <property type="nucleotide sequence ID" value="NZ_JBHTBS010000014.1"/>
</dbReference>
<name>A0ABW2LCD6_9BACT</name>
<dbReference type="InterPro" id="IPR036869">
    <property type="entry name" value="J_dom_sf"/>
</dbReference>
<gene>
    <name evidence="3" type="ORF">ACFQY0_18955</name>
</gene>
<dbReference type="CDD" id="cd06257">
    <property type="entry name" value="DnaJ"/>
    <property type="match status" value="1"/>
</dbReference>
<comment type="caution">
    <text evidence="3">The sequence shown here is derived from an EMBL/GenBank/DDBJ whole genome shotgun (WGS) entry which is preliminary data.</text>
</comment>
<dbReference type="Gene3D" id="1.10.287.110">
    <property type="entry name" value="DnaJ domain"/>
    <property type="match status" value="1"/>
</dbReference>
<dbReference type="SMART" id="SM00271">
    <property type="entry name" value="DnaJ"/>
    <property type="match status" value="1"/>
</dbReference>
<keyword evidence="4" id="KW-1185">Reference proteome</keyword>
<dbReference type="EMBL" id="JBHTBS010000014">
    <property type="protein sequence ID" value="MFC7339280.1"/>
    <property type="molecule type" value="Genomic_DNA"/>
</dbReference>
<dbReference type="PANTHER" id="PTHR43096">
    <property type="entry name" value="DNAJ HOMOLOG 1, MITOCHONDRIAL-RELATED"/>
    <property type="match status" value="1"/>
</dbReference>
<evidence type="ECO:0000313" key="4">
    <source>
        <dbReference type="Proteomes" id="UP001596472"/>
    </source>
</evidence>
<organism evidence="3 4">
    <name type="scientific">Haloferula chungangensis</name>
    <dbReference type="NCBI Taxonomy" id="1048331"/>
    <lineage>
        <taxon>Bacteria</taxon>
        <taxon>Pseudomonadati</taxon>
        <taxon>Verrucomicrobiota</taxon>
        <taxon>Verrucomicrobiia</taxon>
        <taxon>Verrucomicrobiales</taxon>
        <taxon>Verrucomicrobiaceae</taxon>
        <taxon>Haloferula</taxon>
    </lineage>
</organism>
<dbReference type="PROSITE" id="PS50076">
    <property type="entry name" value="DNAJ_2"/>
    <property type="match status" value="1"/>
</dbReference>
<dbReference type="CDD" id="cd10747">
    <property type="entry name" value="DnaJ_C"/>
    <property type="match status" value="1"/>
</dbReference>
<dbReference type="Gene3D" id="2.60.260.20">
    <property type="entry name" value="Urease metallochaperone UreE, N-terminal domain"/>
    <property type="match status" value="2"/>
</dbReference>
<evidence type="ECO:0000256" key="1">
    <source>
        <dbReference type="ARBA" id="ARBA00023186"/>
    </source>
</evidence>
<evidence type="ECO:0000259" key="2">
    <source>
        <dbReference type="PROSITE" id="PS50076"/>
    </source>
</evidence>
<evidence type="ECO:0000313" key="3">
    <source>
        <dbReference type="EMBL" id="MFC7339280.1"/>
    </source>
</evidence>
<keyword evidence="1" id="KW-0143">Chaperone</keyword>
<dbReference type="Proteomes" id="UP001596472">
    <property type="component" value="Unassembled WGS sequence"/>
</dbReference>
<dbReference type="SUPFAM" id="SSF49493">
    <property type="entry name" value="HSP40/DnaJ peptide-binding domain"/>
    <property type="match status" value="2"/>
</dbReference>
<dbReference type="PRINTS" id="PR00625">
    <property type="entry name" value="JDOMAIN"/>
</dbReference>
<dbReference type="SUPFAM" id="SSF46565">
    <property type="entry name" value="Chaperone J-domain"/>
    <property type="match status" value="1"/>
</dbReference>
<dbReference type="InterPro" id="IPR018253">
    <property type="entry name" value="DnaJ_domain_CS"/>
</dbReference>
<dbReference type="Pfam" id="PF01556">
    <property type="entry name" value="DnaJ_C"/>
    <property type="match status" value="1"/>
</dbReference>
<dbReference type="InterPro" id="IPR008971">
    <property type="entry name" value="HSP40/DnaJ_pept-bd"/>
</dbReference>
<dbReference type="InterPro" id="IPR002939">
    <property type="entry name" value="DnaJ_C"/>
</dbReference>
<reference evidence="4" key="1">
    <citation type="journal article" date="2019" name="Int. J. Syst. Evol. Microbiol.">
        <title>The Global Catalogue of Microorganisms (GCM) 10K type strain sequencing project: providing services to taxonomists for standard genome sequencing and annotation.</title>
        <authorList>
            <consortium name="The Broad Institute Genomics Platform"/>
            <consortium name="The Broad Institute Genome Sequencing Center for Infectious Disease"/>
            <person name="Wu L."/>
            <person name="Ma J."/>
        </authorList>
    </citation>
    <scope>NUCLEOTIDE SEQUENCE [LARGE SCALE GENOMIC DNA]</scope>
    <source>
        <strain evidence="4">CGMCC 4.1467</strain>
    </source>
</reference>
<proteinExistence type="predicted"/>
<accession>A0ABW2LCD6</accession>
<feature type="domain" description="J" evidence="2">
    <location>
        <begin position="15"/>
        <end position="80"/>
    </location>
</feature>